<evidence type="ECO:0000313" key="2">
    <source>
        <dbReference type="Proteomes" id="UP000683310"/>
    </source>
</evidence>
<evidence type="ECO:0000313" key="1">
    <source>
        <dbReference type="EMBL" id="QVI19661.1"/>
    </source>
</evidence>
<sequence length="66" mass="7458">MRDADSHPIFSRCRACTNRIHWVECPTGGWWTHDKHPGDDHDAVSPLRVLEEVDNSGNYVVVGTTI</sequence>
<proteinExistence type="predicted"/>
<reference evidence="1 2" key="1">
    <citation type="submission" date="2021-04" db="EMBL/GenBank/DDBJ databases">
        <title>Nocardia tengchongensis.</title>
        <authorList>
            <person name="Zhuang k."/>
            <person name="Ran Y."/>
            <person name="Li W."/>
        </authorList>
    </citation>
    <scope>NUCLEOTIDE SEQUENCE [LARGE SCALE GENOMIC DNA]</scope>
    <source>
        <strain evidence="1 2">CFH S0057</strain>
    </source>
</reference>
<gene>
    <name evidence="1" type="ORF">KHQ06_25310</name>
</gene>
<dbReference type="EMBL" id="CP074371">
    <property type="protein sequence ID" value="QVI19661.1"/>
    <property type="molecule type" value="Genomic_DNA"/>
</dbReference>
<accession>A0ABX8CI75</accession>
<keyword evidence="2" id="KW-1185">Reference proteome</keyword>
<organism evidence="1 2">
    <name type="scientific">Nocardia tengchongensis</name>
    <dbReference type="NCBI Taxonomy" id="2055889"/>
    <lineage>
        <taxon>Bacteria</taxon>
        <taxon>Bacillati</taxon>
        <taxon>Actinomycetota</taxon>
        <taxon>Actinomycetes</taxon>
        <taxon>Mycobacteriales</taxon>
        <taxon>Nocardiaceae</taxon>
        <taxon>Nocardia</taxon>
    </lineage>
</organism>
<protein>
    <submittedName>
        <fullName evidence="1">Uncharacterized protein</fullName>
    </submittedName>
</protein>
<dbReference type="Proteomes" id="UP000683310">
    <property type="component" value="Chromosome"/>
</dbReference>
<name>A0ABX8CI75_9NOCA</name>